<keyword evidence="3" id="KW-1185">Reference proteome</keyword>
<evidence type="ECO:0000256" key="1">
    <source>
        <dbReference type="SAM" id="SignalP"/>
    </source>
</evidence>
<name>A0ABQ7HX07_9MICR</name>
<dbReference type="Proteomes" id="UP001516464">
    <property type="component" value="Unassembled WGS sequence"/>
</dbReference>
<organism evidence="2 3">
    <name type="scientific">Astathelohania contejeani</name>
    <dbReference type="NCBI Taxonomy" id="164912"/>
    <lineage>
        <taxon>Eukaryota</taxon>
        <taxon>Fungi</taxon>
        <taxon>Fungi incertae sedis</taxon>
        <taxon>Microsporidia</taxon>
        <taxon>Astathelohaniidae</taxon>
        <taxon>Astathelohania</taxon>
    </lineage>
</organism>
<accession>A0ABQ7HX07</accession>
<feature type="chain" id="PRO_5047283620" evidence="1">
    <location>
        <begin position="19"/>
        <end position="266"/>
    </location>
</feature>
<feature type="signal peptide" evidence="1">
    <location>
        <begin position="1"/>
        <end position="18"/>
    </location>
</feature>
<dbReference type="SUPFAM" id="SSF53955">
    <property type="entry name" value="Lysozyme-like"/>
    <property type="match status" value="1"/>
</dbReference>
<reference evidence="2 3" key="1">
    <citation type="submission" date="2019-01" db="EMBL/GenBank/DDBJ databases">
        <title>Genomes sequencing and comparative genomics of infectious freshwater microsporidia, Cucumispora dikerogammari and Thelohania contejeani.</title>
        <authorList>
            <person name="Cormier A."/>
            <person name="Giraud I."/>
            <person name="Wattier R."/>
            <person name="Teixeira M."/>
            <person name="Grandjean F."/>
            <person name="Rigaud T."/>
            <person name="Cordaux R."/>
        </authorList>
    </citation>
    <scope>NUCLEOTIDE SEQUENCE [LARGE SCALE GENOMIC DNA]</scope>
    <source>
        <strain evidence="2">T1</strain>
        <tissue evidence="2">Spores</tissue>
    </source>
</reference>
<comment type="caution">
    <text evidence="2">The sequence shown here is derived from an EMBL/GenBank/DDBJ whole genome shotgun (WGS) entry which is preliminary data.</text>
</comment>
<dbReference type="EMBL" id="SBIQ01000201">
    <property type="protein sequence ID" value="KAF7682688.1"/>
    <property type="molecule type" value="Genomic_DNA"/>
</dbReference>
<keyword evidence="1" id="KW-0732">Signal</keyword>
<evidence type="ECO:0000313" key="2">
    <source>
        <dbReference type="EMBL" id="KAF7682688.1"/>
    </source>
</evidence>
<protein>
    <submittedName>
        <fullName evidence="2">Spore wall protein 25</fullName>
    </submittedName>
</protein>
<dbReference type="Gene3D" id="1.10.530.10">
    <property type="match status" value="1"/>
</dbReference>
<dbReference type="InterPro" id="IPR023346">
    <property type="entry name" value="Lysozyme-like_dom_sf"/>
</dbReference>
<evidence type="ECO:0000313" key="3">
    <source>
        <dbReference type="Proteomes" id="UP001516464"/>
    </source>
</evidence>
<sequence length="266" mass="31356">MKLNFTIVYMSFLVSVYCAMNQCRRGYCHIRIDDADEFEIGHNSKCERKHEHKCHRHSKHHHHHKESSSSDSDSVSKCHNDFISKRCYIDTIMSVLQKKCSSECELENYKYILLIIYNHFIGRYNELVLFTATALHNTSNFKCLNGTKDGYDDNYFPRGLLMIKGRNNYEMLDRLNESQFVLYPEKLANLDKISVQCTLNFWDWIIHSGKKINTGFKVTFSSVLQCLKPLEADPINLSDPVIRERLENRKEIYRVLCQMLNVTPHW</sequence>
<gene>
    <name evidence="2" type="primary">SWP25</name>
    <name evidence="2" type="ORF">TCON_2094</name>
</gene>
<proteinExistence type="predicted"/>